<reference evidence="2 3" key="1">
    <citation type="journal article" date="2014" name="PLoS Genet.">
        <title>Phylogenetically driven sequencing of extremely halophilic archaea reveals strategies for static and dynamic osmo-response.</title>
        <authorList>
            <person name="Becker E.A."/>
            <person name="Seitzer P.M."/>
            <person name="Tritt A."/>
            <person name="Larsen D."/>
            <person name="Krusor M."/>
            <person name="Yao A.I."/>
            <person name="Wu D."/>
            <person name="Madern D."/>
            <person name="Eisen J.A."/>
            <person name="Darling A.E."/>
            <person name="Facciotti M.T."/>
        </authorList>
    </citation>
    <scope>NUCLEOTIDE SEQUENCE [LARGE SCALE GENOMIC DNA]</scope>
    <source>
        <strain evidence="2 3">SP2</strain>
    </source>
</reference>
<evidence type="ECO:0000256" key="1">
    <source>
        <dbReference type="SAM" id="MobiDB-lite"/>
    </source>
</evidence>
<evidence type="ECO:0000313" key="2">
    <source>
        <dbReference type="EMBL" id="ELY70080.1"/>
    </source>
</evidence>
<sequence length="91" mass="10436">MKERIDRRPRDCRHRRPGEPLDQRPVVVLVLAQLRLVARPQSVDDDGGYRLRERGACRVRFPFLADRGFLAEVAVAGDERVRREAGEDDGV</sequence>
<gene>
    <name evidence="2" type="ORF">C490_06939</name>
</gene>
<protein>
    <submittedName>
        <fullName evidence="2">Uncharacterized protein</fullName>
    </submittedName>
</protein>
<organism evidence="2 3">
    <name type="scientific">Natronobacterium gregoryi (strain ATCC 43098 / DSM 3393 / CCM 3738 / CIP 104747 / IAM 13177 / JCM 8860 / NBRC 102187 / NCIMB 2189 / SP2)</name>
    <dbReference type="NCBI Taxonomy" id="797304"/>
    <lineage>
        <taxon>Archaea</taxon>
        <taxon>Methanobacteriati</taxon>
        <taxon>Methanobacteriota</taxon>
        <taxon>Stenosarchaea group</taxon>
        <taxon>Halobacteria</taxon>
        <taxon>Halobacteriales</taxon>
        <taxon>Natrialbaceae</taxon>
        <taxon>Natronobacterium</taxon>
    </lineage>
</organism>
<proteinExistence type="predicted"/>
<comment type="caution">
    <text evidence="2">The sequence shown here is derived from an EMBL/GenBank/DDBJ whole genome shotgun (WGS) entry which is preliminary data.</text>
</comment>
<dbReference type="AlphaFoldDB" id="L9Y7P3"/>
<evidence type="ECO:0000313" key="3">
    <source>
        <dbReference type="Proteomes" id="UP000011613"/>
    </source>
</evidence>
<dbReference type="EMBL" id="AOIC01000057">
    <property type="protein sequence ID" value="ELY70080.1"/>
    <property type="molecule type" value="Genomic_DNA"/>
</dbReference>
<name>L9Y7P3_NATGS</name>
<feature type="region of interest" description="Disordered" evidence="1">
    <location>
        <begin position="1"/>
        <end position="20"/>
    </location>
</feature>
<accession>L9Y7P3</accession>
<dbReference type="Proteomes" id="UP000011613">
    <property type="component" value="Unassembled WGS sequence"/>
</dbReference>